<accession>A0ABU7A6M8</accession>
<protein>
    <submittedName>
        <fullName evidence="2">Uncharacterized protein</fullName>
    </submittedName>
</protein>
<evidence type="ECO:0000313" key="3">
    <source>
        <dbReference type="Proteomes" id="UP001345963"/>
    </source>
</evidence>
<organism evidence="2 3">
    <name type="scientific">Ataeniobius toweri</name>
    <dbReference type="NCBI Taxonomy" id="208326"/>
    <lineage>
        <taxon>Eukaryota</taxon>
        <taxon>Metazoa</taxon>
        <taxon>Chordata</taxon>
        <taxon>Craniata</taxon>
        <taxon>Vertebrata</taxon>
        <taxon>Euteleostomi</taxon>
        <taxon>Actinopterygii</taxon>
        <taxon>Neopterygii</taxon>
        <taxon>Teleostei</taxon>
        <taxon>Neoteleostei</taxon>
        <taxon>Acanthomorphata</taxon>
        <taxon>Ovalentaria</taxon>
        <taxon>Atherinomorphae</taxon>
        <taxon>Cyprinodontiformes</taxon>
        <taxon>Goodeidae</taxon>
        <taxon>Ataeniobius</taxon>
    </lineage>
</organism>
<proteinExistence type="predicted"/>
<comment type="caution">
    <text evidence="2">The sequence shown here is derived from an EMBL/GenBank/DDBJ whole genome shotgun (WGS) entry which is preliminary data.</text>
</comment>
<evidence type="ECO:0000313" key="2">
    <source>
        <dbReference type="EMBL" id="MED6233085.1"/>
    </source>
</evidence>
<feature type="non-terminal residue" evidence="2">
    <location>
        <position position="1"/>
    </location>
</feature>
<reference evidence="2 3" key="1">
    <citation type="submission" date="2021-07" db="EMBL/GenBank/DDBJ databases">
        <authorList>
            <person name="Palmer J.M."/>
        </authorList>
    </citation>
    <scope>NUCLEOTIDE SEQUENCE [LARGE SCALE GENOMIC DNA]</scope>
    <source>
        <strain evidence="2 3">AT_MEX2019</strain>
        <tissue evidence="2">Muscle</tissue>
    </source>
</reference>
<dbReference type="EMBL" id="JAHUTI010001754">
    <property type="protein sequence ID" value="MED6233085.1"/>
    <property type="molecule type" value="Genomic_DNA"/>
</dbReference>
<evidence type="ECO:0000256" key="1">
    <source>
        <dbReference type="SAM" id="MobiDB-lite"/>
    </source>
</evidence>
<sequence length="166" mass="18303">RLLINKIQRLPPTGSSSLLVRWSRYLTSGSVTQRLRVSFFFFLPSFLFLYAEGLPVRSDGIKRAPGRGAGGGVRSITTHFPSREESGAQEHTLSPSLCVSFYSLSFSLRAFPLSLQCIHARSARTRIRLHLAVVNYGIDLKGECGSVSSVRSLLDGGTRRDAEEKS</sequence>
<name>A0ABU7A6M8_9TELE</name>
<keyword evidence="3" id="KW-1185">Reference proteome</keyword>
<gene>
    <name evidence="2" type="ORF">ATANTOWER_006652</name>
</gene>
<feature type="region of interest" description="Disordered" evidence="1">
    <location>
        <begin position="67"/>
        <end position="88"/>
    </location>
</feature>
<dbReference type="Proteomes" id="UP001345963">
    <property type="component" value="Unassembled WGS sequence"/>
</dbReference>